<dbReference type="InterPro" id="IPR012666">
    <property type="entry name" value="CbtA_put"/>
</dbReference>
<comment type="caution">
    <text evidence="2">The sequence shown here is derived from an EMBL/GenBank/DDBJ whole genome shotgun (WGS) entry which is preliminary data.</text>
</comment>
<evidence type="ECO:0000313" key="3">
    <source>
        <dbReference type="Proteomes" id="UP000321337"/>
    </source>
</evidence>
<sequence length="235" mass="24807">MAGMFNLAAFRRIVSAAALAGMLAGLLLTVVQQIQVSRIILKAEVYENAAVSQPAHAYSSVGHGHREDAAWQPANGIERTLFTALANISLAVGFGLLLGAAICLHDEVSGWRAGLLWGLAGYVVFFVAPSLGLPPEVPGTAAAPLDDRQLWWLITVIMTASGLSLLVFARTWQVKILGAVLLGVPHLAGAPQPQVHTSAAPIELAHAFIYATAVANAVFWLALGSLTGCFYRKFA</sequence>
<feature type="transmembrane region" description="Helical" evidence="1">
    <location>
        <begin position="207"/>
        <end position="231"/>
    </location>
</feature>
<proteinExistence type="predicted"/>
<dbReference type="Proteomes" id="UP000321337">
    <property type="component" value="Unassembled WGS sequence"/>
</dbReference>
<protein>
    <recommendedName>
        <fullName evidence="4">Cobalt transporter</fullName>
    </recommendedName>
</protein>
<keyword evidence="1" id="KW-1133">Transmembrane helix</keyword>
<feature type="transmembrane region" description="Helical" evidence="1">
    <location>
        <begin position="111"/>
        <end position="130"/>
    </location>
</feature>
<evidence type="ECO:0000256" key="1">
    <source>
        <dbReference type="SAM" id="Phobius"/>
    </source>
</evidence>
<evidence type="ECO:0000313" key="2">
    <source>
        <dbReference type="EMBL" id="GEP31268.1"/>
    </source>
</evidence>
<organism evidence="2 3">
    <name type="scientific">Sulfuriferula plumbiphila</name>
    <dbReference type="NCBI Taxonomy" id="171865"/>
    <lineage>
        <taxon>Bacteria</taxon>
        <taxon>Pseudomonadati</taxon>
        <taxon>Pseudomonadota</taxon>
        <taxon>Betaproteobacteria</taxon>
        <taxon>Nitrosomonadales</taxon>
        <taxon>Sulfuricellaceae</taxon>
        <taxon>Sulfuriferula</taxon>
    </lineage>
</organism>
<accession>A0A512L9V8</accession>
<feature type="transmembrane region" description="Helical" evidence="1">
    <location>
        <begin position="81"/>
        <end position="104"/>
    </location>
</feature>
<dbReference type="AlphaFoldDB" id="A0A512L9V8"/>
<dbReference type="NCBIfam" id="TIGR02458">
    <property type="entry name" value="CbtA"/>
    <property type="match status" value="1"/>
</dbReference>
<dbReference type="Pfam" id="PF09490">
    <property type="entry name" value="CbtA"/>
    <property type="match status" value="1"/>
</dbReference>
<evidence type="ECO:0008006" key="4">
    <source>
        <dbReference type="Google" id="ProtNLM"/>
    </source>
</evidence>
<dbReference type="EMBL" id="BKAD01000027">
    <property type="protein sequence ID" value="GEP31268.1"/>
    <property type="molecule type" value="Genomic_DNA"/>
</dbReference>
<feature type="transmembrane region" description="Helical" evidence="1">
    <location>
        <begin position="150"/>
        <end position="169"/>
    </location>
</feature>
<keyword evidence="1" id="KW-0812">Transmembrane</keyword>
<keyword evidence="3" id="KW-1185">Reference proteome</keyword>
<keyword evidence="1" id="KW-0472">Membrane</keyword>
<reference evidence="2 3" key="1">
    <citation type="submission" date="2019-07" db="EMBL/GenBank/DDBJ databases">
        <title>Whole genome shotgun sequence of Thiobacillus plumbophilus NBRC 107929.</title>
        <authorList>
            <person name="Hosoyama A."/>
            <person name="Uohara A."/>
            <person name="Ohji S."/>
            <person name="Ichikawa N."/>
        </authorList>
    </citation>
    <scope>NUCLEOTIDE SEQUENCE [LARGE SCALE GENOMIC DNA]</scope>
    <source>
        <strain evidence="2 3">NBRC 107929</strain>
    </source>
</reference>
<name>A0A512L9V8_9PROT</name>
<dbReference type="RefSeq" id="WP_198415315.1">
    <property type="nucleotide sequence ID" value="NZ_AP021884.1"/>
</dbReference>
<gene>
    <name evidence="2" type="ORF">TPL01_24060</name>
</gene>
<feature type="transmembrane region" description="Helical" evidence="1">
    <location>
        <begin position="176"/>
        <end position="195"/>
    </location>
</feature>